<name>A0A2T4ULU2_9ACTN</name>
<dbReference type="Gene3D" id="1.20.144.10">
    <property type="entry name" value="Phosphatidic acid phosphatase type 2/haloperoxidase"/>
    <property type="match status" value="1"/>
</dbReference>
<keyword evidence="5 7" id="KW-1133">Transmembrane helix</keyword>
<feature type="transmembrane region" description="Helical" evidence="7">
    <location>
        <begin position="456"/>
        <end position="475"/>
    </location>
</feature>
<dbReference type="EMBL" id="PYYB01000001">
    <property type="protein sequence ID" value="PTL60184.1"/>
    <property type="molecule type" value="Genomic_DNA"/>
</dbReference>
<sequence>MKPAFFVGAAAAATLAWVRRRHLEPPLLVGLAIIAVGSAVYGTGLIHPPDLEQLLEDLGERLGKWTYLVVGLLAFLETGAFVGLLAPGETAIMVGGLVAGQGRIDIVTLIAIVWTAAIAGDVTSFFIGRKLGRDFLVKHGPRVQITPARLEQVEGFFERHGGKAVLIGRFVGLVRAVAPFLAGSSGMSLKRFLPYDVIGAGIWAATFSILGYVFWQSFDQLVSAAKQGAFALGTTITVIVGVVVAYRWLKVEANRARLRAFVHEQERRPVVGPVVRLAVRAWHRVRGPVRFLWDRLTPGQLGLELTTLLAITIVGVFNLVGPLLTLGDDRALVAGDARSFEIAENLRRAWLDDAAMIVSDVGQLAVTGTLVVVVALVLLARRRVVDAAVLLSGMAATVLVVNVVKDAQERGRPLGSLVDTGDSFAYPSGHAAYGVAFVAIAVAVSRALPGVVSRAALVAVSVVLAAAVALSRVYLRAHYLSDVLGGVGTALACFGLCGMVGLVVAFVRQNGRTP</sequence>
<evidence type="ECO:0000259" key="8">
    <source>
        <dbReference type="SMART" id="SM00014"/>
    </source>
</evidence>
<dbReference type="InterPro" id="IPR032816">
    <property type="entry name" value="VTT_dom"/>
</dbReference>
<dbReference type="Pfam" id="PF09335">
    <property type="entry name" value="VTT_dom"/>
    <property type="match status" value="1"/>
</dbReference>
<organism evidence="9 10">
    <name type="scientific">Paraconexibacter algicola</name>
    <dbReference type="NCBI Taxonomy" id="2133960"/>
    <lineage>
        <taxon>Bacteria</taxon>
        <taxon>Bacillati</taxon>
        <taxon>Actinomycetota</taxon>
        <taxon>Thermoleophilia</taxon>
        <taxon>Solirubrobacterales</taxon>
        <taxon>Paraconexibacteraceae</taxon>
        <taxon>Paraconexibacter</taxon>
    </lineage>
</organism>
<feature type="transmembrane region" description="Helical" evidence="7">
    <location>
        <begin position="26"/>
        <end position="46"/>
    </location>
</feature>
<dbReference type="SMART" id="SM00014">
    <property type="entry name" value="acidPPc"/>
    <property type="match status" value="1"/>
</dbReference>
<evidence type="ECO:0000256" key="2">
    <source>
        <dbReference type="ARBA" id="ARBA00010792"/>
    </source>
</evidence>
<feature type="transmembrane region" description="Helical" evidence="7">
    <location>
        <begin position="67"/>
        <end position="86"/>
    </location>
</feature>
<feature type="transmembrane region" description="Helical" evidence="7">
    <location>
        <begin position="227"/>
        <end position="249"/>
    </location>
</feature>
<comment type="subcellular location">
    <subcellularLocation>
        <location evidence="1">Cell membrane</location>
        <topology evidence="1">Multi-pass membrane protein</topology>
    </subcellularLocation>
</comment>
<dbReference type="RefSeq" id="WP_107568829.1">
    <property type="nucleotide sequence ID" value="NZ_PYYB01000001.1"/>
</dbReference>
<dbReference type="Proteomes" id="UP000240739">
    <property type="component" value="Unassembled WGS sequence"/>
</dbReference>
<feature type="transmembrane region" description="Helical" evidence="7">
    <location>
        <begin position="387"/>
        <end position="404"/>
    </location>
</feature>
<gene>
    <name evidence="9" type="ORF">C7Y72_11310</name>
</gene>
<evidence type="ECO:0000313" key="10">
    <source>
        <dbReference type="Proteomes" id="UP000240739"/>
    </source>
</evidence>
<evidence type="ECO:0000256" key="6">
    <source>
        <dbReference type="ARBA" id="ARBA00023136"/>
    </source>
</evidence>
<accession>A0A2T4ULU2</accession>
<evidence type="ECO:0000256" key="1">
    <source>
        <dbReference type="ARBA" id="ARBA00004651"/>
    </source>
</evidence>
<comment type="caution">
    <text evidence="9">The sequence shown here is derived from an EMBL/GenBank/DDBJ whole genome shotgun (WGS) entry which is preliminary data.</text>
</comment>
<evidence type="ECO:0000313" key="9">
    <source>
        <dbReference type="EMBL" id="PTL60184.1"/>
    </source>
</evidence>
<feature type="transmembrane region" description="Helical" evidence="7">
    <location>
        <begin position="192"/>
        <end position="215"/>
    </location>
</feature>
<evidence type="ECO:0000256" key="5">
    <source>
        <dbReference type="ARBA" id="ARBA00022989"/>
    </source>
</evidence>
<dbReference type="PANTHER" id="PTHR30353">
    <property type="entry name" value="INNER MEMBRANE PROTEIN DEDA-RELATED"/>
    <property type="match status" value="1"/>
</dbReference>
<dbReference type="InterPro" id="IPR032818">
    <property type="entry name" value="DedA-like"/>
</dbReference>
<feature type="transmembrane region" description="Helical" evidence="7">
    <location>
        <begin position="301"/>
        <end position="320"/>
    </location>
</feature>
<evidence type="ECO:0000256" key="4">
    <source>
        <dbReference type="ARBA" id="ARBA00022692"/>
    </source>
</evidence>
<protein>
    <recommendedName>
        <fullName evidence="8">Phosphatidic acid phosphatase type 2/haloperoxidase domain-containing protein</fullName>
    </recommendedName>
</protein>
<proteinExistence type="inferred from homology"/>
<dbReference type="InterPro" id="IPR036938">
    <property type="entry name" value="PAP2/HPO_sf"/>
</dbReference>
<keyword evidence="10" id="KW-1185">Reference proteome</keyword>
<reference evidence="9 10" key="1">
    <citation type="submission" date="2018-03" db="EMBL/GenBank/DDBJ databases">
        <title>Aquarubrobacter algicola gen. nov., sp. nov., a novel actinobacterium isolated from shallow eutrophic lake during the end of cyanobacterial harmful algal blooms.</title>
        <authorList>
            <person name="Chun S.J."/>
        </authorList>
    </citation>
    <scope>NUCLEOTIDE SEQUENCE [LARGE SCALE GENOMIC DNA]</scope>
    <source>
        <strain evidence="9 10">Seoho-28</strain>
    </source>
</reference>
<dbReference type="AlphaFoldDB" id="A0A2T4ULU2"/>
<feature type="transmembrane region" description="Helical" evidence="7">
    <location>
        <begin position="424"/>
        <end position="444"/>
    </location>
</feature>
<evidence type="ECO:0000256" key="3">
    <source>
        <dbReference type="ARBA" id="ARBA00022475"/>
    </source>
</evidence>
<dbReference type="InterPro" id="IPR000326">
    <property type="entry name" value="PAP2/HPO"/>
</dbReference>
<feature type="transmembrane region" description="Helical" evidence="7">
    <location>
        <begin position="487"/>
        <end position="507"/>
    </location>
</feature>
<evidence type="ECO:0000256" key="7">
    <source>
        <dbReference type="SAM" id="Phobius"/>
    </source>
</evidence>
<keyword evidence="3" id="KW-1003">Cell membrane</keyword>
<dbReference type="PANTHER" id="PTHR30353:SF15">
    <property type="entry name" value="INNER MEMBRANE PROTEIN YABI"/>
    <property type="match status" value="1"/>
</dbReference>
<dbReference type="GO" id="GO:0005886">
    <property type="term" value="C:plasma membrane"/>
    <property type="evidence" value="ECO:0007669"/>
    <property type="project" value="UniProtKB-SubCell"/>
</dbReference>
<feature type="domain" description="Phosphatidic acid phosphatase type 2/haloperoxidase" evidence="8">
    <location>
        <begin position="387"/>
        <end position="498"/>
    </location>
</feature>
<comment type="similarity">
    <text evidence="2">Belongs to the DedA family.</text>
</comment>
<dbReference type="Pfam" id="PF01569">
    <property type="entry name" value="PAP2"/>
    <property type="match status" value="1"/>
</dbReference>
<keyword evidence="6 7" id="KW-0472">Membrane</keyword>
<dbReference type="SUPFAM" id="SSF48317">
    <property type="entry name" value="Acid phosphatase/Vanadium-dependent haloperoxidase"/>
    <property type="match status" value="1"/>
</dbReference>
<dbReference type="OrthoDB" id="9813426at2"/>
<feature type="transmembrane region" description="Helical" evidence="7">
    <location>
        <begin position="361"/>
        <end position="380"/>
    </location>
</feature>
<feature type="transmembrane region" description="Helical" evidence="7">
    <location>
        <begin position="106"/>
        <end position="128"/>
    </location>
</feature>
<keyword evidence="4 7" id="KW-0812">Transmembrane</keyword>